<evidence type="ECO:0000259" key="8">
    <source>
        <dbReference type="Pfam" id="PF02770"/>
    </source>
</evidence>
<keyword evidence="5 6" id="KW-0560">Oxidoreductase</keyword>
<dbReference type="PANTHER" id="PTHR43292:SF3">
    <property type="entry name" value="ACYL-COA DEHYDROGENASE FADE29"/>
    <property type="match status" value="1"/>
</dbReference>
<evidence type="ECO:0000256" key="5">
    <source>
        <dbReference type="ARBA" id="ARBA00023002"/>
    </source>
</evidence>
<dbReference type="InterPro" id="IPR036250">
    <property type="entry name" value="AcylCo_DH-like_C"/>
</dbReference>
<reference evidence="10 11" key="1">
    <citation type="submission" date="2017-11" db="EMBL/GenBank/DDBJ databases">
        <title>Sphingomonas oleivorans sp. nov., isolated from oil-contaminated soil.</title>
        <authorList>
            <person name="Wang L."/>
            <person name="Chen L."/>
        </authorList>
    </citation>
    <scope>NUCLEOTIDE SEQUENCE [LARGE SCALE GENOMIC DNA]</scope>
    <source>
        <strain evidence="10 11">K101</strain>
    </source>
</reference>
<dbReference type="InterPro" id="IPR013786">
    <property type="entry name" value="AcylCoA_DH/ox_N"/>
</dbReference>
<dbReference type="GO" id="GO:0005886">
    <property type="term" value="C:plasma membrane"/>
    <property type="evidence" value="ECO:0007669"/>
    <property type="project" value="TreeGrafter"/>
</dbReference>
<dbReference type="GO" id="GO:0050660">
    <property type="term" value="F:flavin adenine dinucleotide binding"/>
    <property type="evidence" value="ECO:0007669"/>
    <property type="project" value="InterPro"/>
</dbReference>
<dbReference type="RefSeq" id="WP_107393952.1">
    <property type="nucleotide sequence ID" value="NZ_PHHF01000017.1"/>
</dbReference>
<dbReference type="SUPFAM" id="SSF47203">
    <property type="entry name" value="Acyl-CoA dehydrogenase C-terminal domain-like"/>
    <property type="match status" value="1"/>
</dbReference>
<sequence>MRVEPSAEQRALRREFRSYLAGIMTEEVRAATVGAESGPVYRDVIRRMGTDGWLTPGWPVEYGGRGLDPSMQKILLEELVLAEAPFPFVTVNTVGPALMRIGTEVQKREILPRIAAGDLIFAIGYTEPGAGSDLASLKTRAVRDPGSGSGAGGDDFIINGQKVFTSGAEGADYVFLAARTDPEAPKHKGITIFMMDTKLPGFSVSPIWTVGGIRTNVTYYEDVRVPASMIIGRENEGWRLIAEQLNHERIGLAALTYGANGCFDDVVGWAREVPAADGGRLIDQGWVQMALAECYALLRAIGQMGDRVGWEVSQGVTRPELASGLKIFGTEGMIRVMRLLLDIMGSAGLVRDGSPGAQLRGRIEREYRKCQINTFGGGTVEVLRDMVAQVAFGMPRGR</sequence>
<evidence type="ECO:0000256" key="4">
    <source>
        <dbReference type="ARBA" id="ARBA00022827"/>
    </source>
</evidence>
<dbReference type="SUPFAM" id="SSF56645">
    <property type="entry name" value="Acyl-CoA dehydrogenase NM domain-like"/>
    <property type="match status" value="1"/>
</dbReference>
<name>A0A2T4I6X3_9SPHN</name>
<feature type="domain" description="Acyl-CoA dehydrogenase/oxidase N-terminal" evidence="9">
    <location>
        <begin position="6"/>
        <end position="118"/>
    </location>
</feature>
<keyword evidence="4 6" id="KW-0274">FAD</keyword>
<dbReference type="Gene3D" id="1.10.540.10">
    <property type="entry name" value="Acyl-CoA dehydrogenase/oxidase, N-terminal domain"/>
    <property type="match status" value="1"/>
</dbReference>
<dbReference type="Gene3D" id="1.20.140.10">
    <property type="entry name" value="Butyryl-CoA Dehydrogenase, subunit A, domain 3"/>
    <property type="match status" value="1"/>
</dbReference>
<feature type="domain" description="Acyl-CoA oxidase/dehydrogenase middle" evidence="8">
    <location>
        <begin position="122"/>
        <end position="217"/>
    </location>
</feature>
<dbReference type="Pfam" id="PF02771">
    <property type="entry name" value="Acyl-CoA_dh_N"/>
    <property type="match status" value="1"/>
</dbReference>
<dbReference type="EMBL" id="PHHF01000017">
    <property type="protein sequence ID" value="PTD26466.1"/>
    <property type="molecule type" value="Genomic_DNA"/>
</dbReference>
<evidence type="ECO:0000256" key="1">
    <source>
        <dbReference type="ARBA" id="ARBA00001974"/>
    </source>
</evidence>
<dbReference type="Pfam" id="PF00441">
    <property type="entry name" value="Acyl-CoA_dh_1"/>
    <property type="match status" value="1"/>
</dbReference>
<comment type="cofactor">
    <cofactor evidence="1 6">
        <name>FAD</name>
        <dbReference type="ChEBI" id="CHEBI:57692"/>
    </cofactor>
</comment>
<gene>
    <name evidence="10" type="ORF">CV103_03125</name>
</gene>
<evidence type="ECO:0000313" key="10">
    <source>
        <dbReference type="EMBL" id="PTD26466.1"/>
    </source>
</evidence>
<dbReference type="PANTHER" id="PTHR43292">
    <property type="entry name" value="ACYL-COA DEHYDROGENASE"/>
    <property type="match status" value="1"/>
</dbReference>
<dbReference type="InterPro" id="IPR046373">
    <property type="entry name" value="Acyl-CoA_Oxase/DH_mid-dom_sf"/>
</dbReference>
<evidence type="ECO:0000256" key="6">
    <source>
        <dbReference type="RuleBase" id="RU362125"/>
    </source>
</evidence>
<comment type="similarity">
    <text evidence="2 6">Belongs to the acyl-CoA dehydrogenase family.</text>
</comment>
<dbReference type="GO" id="GO:0016627">
    <property type="term" value="F:oxidoreductase activity, acting on the CH-CH group of donors"/>
    <property type="evidence" value="ECO:0007669"/>
    <property type="project" value="InterPro"/>
</dbReference>
<evidence type="ECO:0000259" key="7">
    <source>
        <dbReference type="Pfam" id="PF00441"/>
    </source>
</evidence>
<protein>
    <submittedName>
        <fullName evidence="10">Acyl-CoA dehydrogenase</fullName>
    </submittedName>
</protein>
<proteinExistence type="inferred from homology"/>
<dbReference type="AlphaFoldDB" id="A0A2T4I6X3"/>
<accession>A0A2T4I6X3</accession>
<comment type="caution">
    <text evidence="10">The sequence shown here is derived from an EMBL/GenBank/DDBJ whole genome shotgun (WGS) entry which is preliminary data.</text>
</comment>
<evidence type="ECO:0000313" key="11">
    <source>
        <dbReference type="Proteomes" id="UP000241206"/>
    </source>
</evidence>
<evidence type="ECO:0000259" key="9">
    <source>
        <dbReference type="Pfam" id="PF02771"/>
    </source>
</evidence>
<dbReference type="InterPro" id="IPR006091">
    <property type="entry name" value="Acyl-CoA_Oxase/DH_mid-dom"/>
</dbReference>
<dbReference type="InterPro" id="IPR009075">
    <property type="entry name" value="AcylCo_DH/oxidase_C"/>
</dbReference>
<keyword evidence="11" id="KW-1185">Reference proteome</keyword>
<dbReference type="Pfam" id="PF02770">
    <property type="entry name" value="Acyl-CoA_dh_M"/>
    <property type="match status" value="1"/>
</dbReference>
<dbReference type="InterPro" id="IPR052161">
    <property type="entry name" value="Mycobact_Acyl-CoA_DH"/>
</dbReference>
<dbReference type="InterPro" id="IPR009100">
    <property type="entry name" value="AcylCoA_DH/oxidase_NM_dom_sf"/>
</dbReference>
<organism evidence="10 11">
    <name type="scientific">Edaphosphingomonas fennica</name>
    <dbReference type="NCBI Taxonomy" id="114404"/>
    <lineage>
        <taxon>Bacteria</taxon>
        <taxon>Pseudomonadati</taxon>
        <taxon>Pseudomonadota</taxon>
        <taxon>Alphaproteobacteria</taxon>
        <taxon>Sphingomonadales</taxon>
        <taxon>Rhizorhabdaceae</taxon>
        <taxon>Edaphosphingomonas</taxon>
    </lineage>
</organism>
<dbReference type="Proteomes" id="UP000241206">
    <property type="component" value="Unassembled WGS sequence"/>
</dbReference>
<evidence type="ECO:0000256" key="3">
    <source>
        <dbReference type="ARBA" id="ARBA00022630"/>
    </source>
</evidence>
<feature type="domain" description="Acyl-CoA dehydrogenase/oxidase C-terminal" evidence="7">
    <location>
        <begin position="235"/>
        <end position="390"/>
    </location>
</feature>
<dbReference type="InterPro" id="IPR037069">
    <property type="entry name" value="AcylCoA_DH/ox_N_sf"/>
</dbReference>
<dbReference type="Gene3D" id="2.40.110.10">
    <property type="entry name" value="Butyryl-CoA Dehydrogenase, subunit A, domain 2"/>
    <property type="match status" value="1"/>
</dbReference>
<keyword evidence="3 6" id="KW-0285">Flavoprotein</keyword>
<evidence type="ECO:0000256" key="2">
    <source>
        <dbReference type="ARBA" id="ARBA00009347"/>
    </source>
</evidence>